<gene>
    <name evidence="2" type="ORF">F2Q70_00007435</name>
</gene>
<organism evidence="2">
    <name type="scientific">Brassica cretica</name>
    <name type="common">Mustard</name>
    <dbReference type="NCBI Taxonomy" id="69181"/>
    <lineage>
        <taxon>Eukaryota</taxon>
        <taxon>Viridiplantae</taxon>
        <taxon>Streptophyta</taxon>
        <taxon>Embryophyta</taxon>
        <taxon>Tracheophyta</taxon>
        <taxon>Spermatophyta</taxon>
        <taxon>Magnoliopsida</taxon>
        <taxon>eudicotyledons</taxon>
        <taxon>Gunneridae</taxon>
        <taxon>Pentapetalae</taxon>
        <taxon>rosids</taxon>
        <taxon>malvids</taxon>
        <taxon>Brassicales</taxon>
        <taxon>Brassicaceae</taxon>
        <taxon>Brassiceae</taxon>
        <taxon>Brassica</taxon>
    </lineage>
</organism>
<feature type="region of interest" description="Disordered" evidence="1">
    <location>
        <begin position="43"/>
        <end position="62"/>
    </location>
</feature>
<proteinExistence type="predicted"/>
<protein>
    <submittedName>
        <fullName evidence="2">Uncharacterized protein</fullName>
    </submittedName>
</protein>
<comment type="caution">
    <text evidence="2">The sequence shown here is derived from an EMBL/GenBank/DDBJ whole genome shotgun (WGS) entry which is preliminary data.</text>
</comment>
<accession>A0A8S9LXP3</accession>
<feature type="compositionally biased region" description="Acidic residues" evidence="1">
    <location>
        <begin position="44"/>
        <end position="56"/>
    </location>
</feature>
<evidence type="ECO:0000313" key="2">
    <source>
        <dbReference type="EMBL" id="KAF2610388.1"/>
    </source>
</evidence>
<name>A0A8S9LXP3_BRACR</name>
<dbReference type="EMBL" id="QGKY02000089">
    <property type="protein sequence ID" value="KAF2610388.1"/>
    <property type="molecule type" value="Genomic_DNA"/>
</dbReference>
<dbReference type="AlphaFoldDB" id="A0A8S9LXP3"/>
<sequence length="62" mass="6918">MFSGKGREIILVDDETSERKFEMKGWFCGVVKTVMEMVGGDDTAVTEEEETGELEERDGVAL</sequence>
<reference evidence="2" key="1">
    <citation type="submission" date="2019-12" db="EMBL/GenBank/DDBJ databases">
        <title>Genome sequencing and annotation of Brassica cretica.</title>
        <authorList>
            <person name="Studholme D.J."/>
            <person name="Sarris P.F."/>
        </authorList>
    </citation>
    <scope>NUCLEOTIDE SEQUENCE</scope>
    <source>
        <strain evidence="2">PFS-102/07</strain>
        <tissue evidence="2">Leaf</tissue>
    </source>
</reference>
<evidence type="ECO:0000256" key="1">
    <source>
        <dbReference type="SAM" id="MobiDB-lite"/>
    </source>
</evidence>